<evidence type="ECO:0000313" key="3">
    <source>
        <dbReference type="Proteomes" id="UP000445309"/>
    </source>
</evidence>
<accession>A0A6N4XV27</accession>
<proteinExistence type="predicted"/>
<protein>
    <submittedName>
        <fullName evidence="2">Uncharacterized protein</fullName>
    </submittedName>
</protein>
<reference evidence="2 3" key="1">
    <citation type="submission" date="2020-01" db="EMBL/GenBank/DDBJ databases">
        <authorList>
            <person name="Rodrigo-Torres L."/>
            <person name="Arahal R. D."/>
            <person name="Lucena T."/>
        </authorList>
    </citation>
    <scope>NUCLEOTIDE SEQUENCE [LARGE SCALE GENOMIC DNA]</scope>
    <source>
        <strain evidence="2 3">CECT 9393</strain>
    </source>
</reference>
<keyword evidence="1" id="KW-0812">Transmembrane</keyword>
<gene>
    <name evidence="2" type="ORF">CHRY9393_03441</name>
</gene>
<keyword evidence="1" id="KW-0472">Membrane</keyword>
<keyword evidence="1" id="KW-1133">Transmembrane helix</keyword>
<dbReference type="EMBL" id="CACVBY010000145">
    <property type="protein sequence ID" value="CAA7392990.1"/>
    <property type="molecule type" value="Genomic_DNA"/>
</dbReference>
<sequence>MTFKKFIFVGYFDFVMNMNLFLSWTLLLILFLNKHQDKKNSFNKETVFFKMSIDPTKSDFPR</sequence>
<evidence type="ECO:0000256" key="1">
    <source>
        <dbReference type="SAM" id="Phobius"/>
    </source>
</evidence>
<organism evidence="2 3">
    <name type="scientific">Chryseobacterium fistulae</name>
    <dbReference type="NCBI Taxonomy" id="2675058"/>
    <lineage>
        <taxon>Bacteria</taxon>
        <taxon>Pseudomonadati</taxon>
        <taxon>Bacteroidota</taxon>
        <taxon>Flavobacteriia</taxon>
        <taxon>Flavobacteriales</taxon>
        <taxon>Weeksellaceae</taxon>
        <taxon>Chryseobacterium group</taxon>
        <taxon>Chryseobacterium</taxon>
    </lineage>
</organism>
<keyword evidence="3" id="KW-1185">Reference proteome</keyword>
<evidence type="ECO:0000313" key="2">
    <source>
        <dbReference type="EMBL" id="CAA7392990.1"/>
    </source>
</evidence>
<name>A0A6N4XV27_9FLAO</name>
<dbReference type="Proteomes" id="UP000445309">
    <property type="component" value="Unassembled WGS sequence"/>
</dbReference>
<feature type="transmembrane region" description="Helical" evidence="1">
    <location>
        <begin position="6"/>
        <end position="32"/>
    </location>
</feature>
<dbReference type="AlphaFoldDB" id="A0A6N4XV27"/>